<organism evidence="1 2">
    <name type="scientific">Hoylesella nanceiensis</name>
    <dbReference type="NCBI Taxonomy" id="425941"/>
    <lineage>
        <taxon>Bacteria</taxon>
        <taxon>Pseudomonadati</taxon>
        <taxon>Bacteroidota</taxon>
        <taxon>Bacteroidia</taxon>
        <taxon>Bacteroidales</taxon>
        <taxon>Prevotellaceae</taxon>
        <taxon>Hoylesella</taxon>
    </lineage>
</organism>
<dbReference type="RefSeq" id="WP_219480301.1">
    <property type="nucleotide sequence ID" value="NZ_JAHXCT010000002.1"/>
</dbReference>
<sequence length="306" mass="33709">MVGALFACVLGVKAQYDANFSHYFDMPTSFNPAAVGNQSKLNVTAAYAHNFAGFEHNPRTMYLSGDLPIRFLNSFHGVGGYFMNDQIGLFTHQSINAQYALQRKLFGGVLAIGLQVGMLTEQFDGTKLDPNEANDPALPTTKESGNAVDMGVGVFFNNKDQWYVGASAKHLNAPKVKLGERNTLPVDPMYYLTAGYRIKFRNPFVTLQPSILARTDLSGYRVDVTSRVVYNNENRLLYGGVSYSPTNSVTFLIGGSVKGFVLGYSYELYTSAISVGNGSHELFIGYQTEINFAKKGRNKHQSVRIL</sequence>
<name>A0ABS6YAM4_9BACT</name>
<dbReference type="Pfam" id="PF11751">
    <property type="entry name" value="PorP_SprF"/>
    <property type="match status" value="1"/>
</dbReference>
<proteinExistence type="predicted"/>
<keyword evidence="2" id="KW-1185">Reference proteome</keyword>
<dbReference type="Proteomes" id="UP000788426">
    <property type="component" value="Unassembled WGS sequence"/>
</dbReference>
<gene>
    <name evidence="1" type="ORF">KZO38_02395</name>
</gene>
<dbReference type="InterPro" id="IPR019861">
    <property type="entry name" value="PorP/SprF_Bacteroidetes"/>
</dbReference>
<accession>A0ABS6YAM4</accession>
<dbReference type="NCBIfam" id="TIGR03519">
    <property type="entry name" value="T9SS_PorP_fam"/>
    <property type="match status" value="1"/>
</dbReference>
<protein>
    <submittedName>
        <fullName evidence="1">Type IX secretion system membrane protein PorP/SprF</fullName>
    </submittedName>
</protein>
<dbReference type="EMBL" id="JAHXCT010000002">
    <property type="protein sequence ID" value="MBW4768614.1"/>
    <property type="molecule type" value="Genomic_DNA"/>
</dbReference>
<evidence type="ECO:0000313" key="1">
    <source>
        <dbReference type="EMBL" id="MBW4768614.1"/>
    </source>
</evidence>
<reference evidence="1 2" key="1">
    <citation type="submission" date="2021-07" db="EMBL/GenBank/DDBJ databases">
        <title>Genomic diversity and antimicrobial resistance of Prevotella spp. isolated from chronic lung disease airways.</title>
        <authorList>
            <person name="Webb K.A."/>
            <person name="Olagoke O.S."/>
            <person name="Baird T."/>
            <person name="Neill J."/>
            <person name="Pham A."/>
            <person name="Wells T.J."/>
            <person name="Ramsay K.A."/>
            <person name="Bell S.C."/>
            <person name="Sarovich D.S."/>
            <person name="Price E.P."/>
        </authorList>
    </citation>
    <scope>NUCLEOTIDE SEQUENCE [LARGE SCALE GENOMIC DNA]</scope>
    <source>
        <strain evidence="1 2">SCHI0011.S.12</strain>
    </source>
</reference>
<comment type="caution">
    <text evidence="1">The sequence shown here is derived from an EMBL/GenBank/DDBJ whole genome shotgun (WGS) entry which is preliminary data.</text>
</comment>
<evidence type="ECO:0000313" key="2">
    <source>
        <dbReference type="Proteomes" id="UP000788426"/>
    </source>
</evidence>